<evidence type="ECO:0000313" key="2">
    <source>
        <dbReference type="EMBL" id="MWG35236.1"/>
    </source>
</evidence>
<dbReference type="RefSeq" id="WP_158204919.1">
    <property type="nucleotide sequence ID" value="NZ_WSZK01000018.1"/>
</dbReference>
<comment type="caution">
    <text evidence="2">The sequence shown here is derived from an EMBL/GenBank/DDBJ whole genome shotgun (WGS) entry which is preliminary data.</text>
</comment>
<evidence type="ECO:0000313" key="3">
    <source>
        <dbReference type="Proteomes" id="UP000451471"/>
    </source>
</evidence>
<gene>
    <name evidence="2" type="ORF">GQS65_12185</name>
</gene>
<keyword evidence="1" id="KW-0812">Transmembrane</keyword>
<accession>A0A6B0GJZ1</accession>
<evidence type="ECO:0000256" key="1">
    <source>
        <dbReference type="SAM" id="Phobius"/>
    </source>
</evidence>
<keyword evidence="1" id="KW-0472">Membrane</keyword>
<dbReference type="EMBL" id="WSZK01000018">
    <property type="protein sequence ID" value="MWG35236.1"/>
    <property type="molecule type" value="Genomic_DNA"/>
</dbReference>
<sequence>MDYVSPTQGQVVATLVLLFTANNAMVHPFHPVFGVFAGLVFAVAAGVLLLQAYGAYLVWSGEREQASLGN</sequence>
<reference evidence="2 3" key="1">
    <citation type="submission" date="2019-12" db="EMBL/GenBank/DDBJ databases">
        <title>Halocatena pleomorpha gen. nov. sp. nov., an extremely halophilic archaeon of family Halobacteriaceae isolated from saltpan soil.</title>
        <authorList>
            <person name="Pal Y."/>
            <person name="Verma A."/>
            <person name="Krishnamurthi S."/>
            <person name="Kumar P."/>
        </authorList>
    </citation>
    <scope>NUCLEOTIDE SEQUENCE [LARGE SCALE GENOMIC DNA]</scope>
    <source>
        <strain evidence="2 3">JCM 16495</strain>
    </source>
</reference>
<proteinExistence type="predicted"/>
<feature type="transmembrane region" description="Helical" evidence="1">
    <location>
        <begin position="32"/>
        <end position="59"/>
    </location>
</feature>
<name>A0A6B0GJZ1_9EURY</name>
<keyword evidence="1" id="KW-1133">Transmembrane helix</keyword>
<protein>
    <submittedName>
        <fullName evidence="2">Uncharacterized protein</fullName>
    </submittedName>
</protein>
<dbReference type="Proteomes" id="UP000451471">
    <property type="component" value="Unassembled WGS sequence"/>
</dbReference>
<organism evidence="2 3">
    <name type="scientific">Halomarina oriensis</name>
    <dbReference type="NCBI Taxonomy" id="671145"/>
    <lineage>
        <taxon>Archaea</taxon>
        <taxon>Methanobacteriati</taxon>
        <taxon>Methanobacteriota</taxon>
        <taxon>Stenosarchaea group</taxon>
        <taxon>Halobacteria</taxon>
        <taxon>Halobacteriales</taxon>
        <taxon>Natronomonadaceae</taxon>
        <taxon>Halomarina</taxon>
    </lineage>
</organism>
<keyword evidence="3" id="KW-1185">Reference proteome</keyword>
<dbReference type="AlphaFoldDB" id="A0A6B0GJZ1"/>